<keyword evidence="2" id="KW-0238">DNA-binding</keyword>
<accession>A0A1H4CDH0</accession>
<dbReference type="CDD" id="cd07377">
    <property type="entry name" value="WHTH_GntR"/>
    <property type="match status" value="1"/>
</dbReference>
<dbReference type="RefSeq" id="WP_093044509.1">
    <property type="nucleotide sequence ID" value="NZ_FNQR01000006.1"/>
</dbReference>
<dbReference type="GO" id="GO:0003700">
    <property type="term" value="F:DNA-binding transcription factor activity"/>
    <property type="evidence" value="ECO:0007669"/>
    <property type="project" value="InterPro"/>
</dbReference>
<dbReference type="Gene3D" id="1.10.10.10">
    <property type="entry name" value="Winged helix-like DNA-binding domain superfamily/Winged helix DNA-binding domain"/>
    <property type="match status" value="1"/>
</dbReference>
<dbReference type="GO" id="GO:0003677">
    <property type="term" value="F:DNA binding"/>
    <property type="evidence" value="ECO:0007669"/>
    <property type="project" value="UniProtKB-KW"/>
</dbReference>
<dbReference type="OrthoDB" id="9801546at2"/>
<dbReference type="InterPro" id="IPR036390">
    <property type="entry name" value="WH_DNA-bd_sf"/>
</dbReference>
<dbReference type="Pfam" id="PF00392">
    <property type="entry name" value="GntR"/>
    <property type="match status" value="1"/>
</dbReference>
<evidence type="ECO:0000256" key="2">
    <source>
        <dbReference type="ARBA" id="ARBA00023125"/>
    </source>
</evidence>
<protein>
    <submittedName>
        <fullName evidence="5">GntR family transcriptional regulator</fullName>
    </submittedName>
</protein>
<dbReference type="STRING" id="571932.SAMN05421743_10615"/>
<dbReference type="InterPro" id="IPR036388">
    <property type="entry name" value="WH-like_DNA-bd_sf"/>
</dbReference>
<gene>
    <name evidence="5" type="ORF">SAMN05421743_10615</name>
</gene>
<evidence type="ECO:0000313" key="6">
    <source>
        <dbReference type="Proteomes" id="UP000198584"/>
    </source>
</evidence>
<dbReference type="SUPFAM" id="SSF46785">
    <property type="entry name" value="Winged helix' DNA-binding domain"/>
    <property type="match status" value="1"/>
</dbReference>
<reference evidence="5 6" key="1">
    <citation type="submission" date="2016-10" db="EMBL/GenBank/DDBJ databases">
        <authorList>
            <person name="de Groot N.N."/>
        </authorList>
    </citation>
    <scope>NUCLEOTIDE SEQUENCE [LARGE SCALE GENOMIC DNA]</scope>
    <source>
        <strain evidence="5 6">CCM7597</strain>
    </source>
</reference>
<dbReference type="SMART" id="SM00345">
    <property type="entry name" value="HTH_GNTR"/>
    <property type="match status" value="1"/>
</dbReference>
<feature type="domain" description="HTH gntR-type" evidence="4">
    <location>
        <begin position="10"/>
        <end position="78"/>
    </location>
</feature>
<dbReference type="EMBL" id="FNQR01000006">
    <property type="protein sequence ID" value="SEA58378.1"/>
    <property type="molecule type" value="Genomic_DNA"/>
</dbReference>
<dbReference type="Proteomes" id="UP000198584">
    <property type="component" value="Unassembled WGS sequence"/>
</dbReference>
<dbReference type="PANTHER" id="PTHR38445">
    <property type="entry name" value="HTH-TYPE TRANSCRIPTIONAL REPRESSOR YTRA"/>
    <property type="match status" value="1"/>
</dbReference>
<keyword evidence="1" id="KW-0805">Transcription regulation</keyword>
<keyword evidence="3" id="KW-0804">Transcription</keyword>
<sequence length="135" mass="15233">MFDLDLRSRKPIYEQLVDKFKELIIKEVIQADEKLPSVRTLARQMTINPNTIQKAYRELESQGYIYSLKGKGSFVQAFSEKASQEELIKVKEKLKAAVSEALYLGMTRADIESLLQEIDESTGGGIIDDKTSGSK</sequence>
<keyword evidence="6" id="KW-1185">Reference proteome</keyword>
<proteinExistence type="predicted"/>
<name>A0A1H4CDH0_9BACI</name>
<dbReference type="AlphaFoldDB" id="A0A1H4CDH0"/>
<evidence type="ECO:0000313" key="5">
    <source>
        <dbReference type="EMBL" id="SEA58378.1"/>
    </source>
</evidence>
<organism evidence="5 6">
    <name type="scientific">Thalassobacillus cyri</name>
    <dbReference type="NCBI Taxonomy" id="571932"/>
    <lineage>
        <taxon>Bacteria</taxon>
        <taxon>Bacillati</taxon>
        <taxon>Bacillota</taxon>
        <taxon>Bacilli</taxon>
        <taxon>Bacillales</taxon>
        <taxon>Bacillaceae</taxon>
        <taxon>Thalassobacillus</taxon>
    </lineage>
</organism>
<dbReference type="PROSITE" id="PS50949">
    <property type="entry name" value="HTH_GNTR"/>
    <property type="match status" value="1"/>
</dbReference>
<evidence type="ECO:0000259" key="4">
    <source>
        <dbReference type="PROSITE" id="PS50949"/>
    </source>
</evidence>
<dbReference type="PANTHER" id="PTHR38445:SF9">
    <property type="entry name" value="HTH-TYPE TRANSCRIPTIONAL REPRESSOR YTRA"/>
    <property type="match status" value="1"/>
</dbReference>
<dbReference type="InterPro" id="IPR000524">
    <property type="entry name" value="Tscrpt_reg_HTH_GntR"/>
</dbReference>
<evidence type="ECO:0000256" key="3">
    <source>
        <dbReference type="ARBA" id="ARBA00023163"/>
    </source>
</evidence>
<evidence type="ECO:0000256" key="1">
    <source>
        <dbReference type="ARBA" id="ARBA00023015"/>
    </source>
</evidence>